<dbReference type="GO" id="GO:0016788">
    <property type="term" value="F:hydrolase activity, acting on ester bonds"/>
    <property type="evidence" value="ECO:0007669"/>
    <property type="project" value="InterPro"/>
</dbReference>
<feature type="domain" description="GPI inositol-deacylase PGAP1-like alpha/beta" evidence="1">
    <location>
        <begin position="325"/>
        <end position="395"/>
    </location>
</feature>
<protein>
    <recommendedName>
        <fullName evidence="1">GPI inositol-deacylase PGAP1-like alpha/beta domain-containing protein</fullName>
    </recommendedName>
</protein>
<accession>A0A261FGQ5</accession>
<evidence type="ECO:0000313" key="3">
    <source>
        <dbReference type="Proteomes" id="UP000216444"/>
    </source>
</evidence>
<gene>
    <name evidence="2" type="ORF">BTIS_0729</name>
</gene>
<dbReference type="AlphaFoldDB" id="A0A261FGQ5"/>
<dbReference type="Proteomes" id="UP000216444">
    <property type="component" value="Unassembled WGS sequence"/>
</dbReference>
<reference evidence="2 3" key="1">
    <citation type="journal article" date="2017" name="BMC Genomics">
        <title>Comparative genomic and phylogenomic analyses of the Bifidobacteriaceae family.</title>
        <authorList>
            <person name="Lugli G.A."/>
            <person name="Milani C."/>
            <person name="Turroni F."/>
            <person name="Duranti S."/>
            <person name="Mancabelli L."/>
            <person name="Mangifesta M."/>
            <person name="Ferrario C."/>
            <person name="Modesto M."/>
            <person name="Mattarelli P."/>
            <person name="Jiri K."/>
            <person name="van Sinderen D."/>
            <person name="Ventura M."/>
        </authorList>
    </citation>
    <scope>NUCLEOTIDE SEQUENCE [LARGE SCALE GENOMIC DNA]</scope>
    <source>
        <strain evidence="2 3">DSM 100201</strain>
    </source>
</reference>
<dbReference type="EMBL" id="MWWV01000004">
    <property type="protein sequence ID" value="OZG58360.1"/>
    <property type="molecule type" value="Genomic_DNA"/>
</dbReference>
<dbReference type="Pfam" id="PF07819">
    <property type="entry name" value="PGAP1"/>
    <property type="match status" value="1"/>
</dbReference>
<dbReference type="InterPro" id="IPR012908">
    <property type="entry name" value="PGAP1-ab_dom-like"/>
</dbReference>
<dbReference type="Gene3D" id="3.40.50.1820">
    <property type="entry name" value="alpha/beta hydrolase"/>
    <property type="match status" value="1"/>
</dbReference>
<name>A0A261FGQ5_9BIFI</name>
<dbReference type="InterPro" id="IPR029058">
    <property type="entry name" value="AB_hydrolase_fold"/>
</dbReference>
<comment type="caution">
    <text evidence="2">The sequence shown here is derived from an EMBL/GenBank/DDBJ whole genome shotgun (WGS) entry which is preliminary data.</text>
</comment>
<evidence type="ECO:0000259" key="1">
    <source>
        <dbReference type="Pfam" id="PF07819"/>
    </source>
</evidence>
<sequence>MNARVETHVYGGQGTATHANLDEFGTVATVLNEMVDPTARVGADWRTAGLDLFTIRTKAPICPKIFGARMPQLQASSPEAPTDAANPPNATIQHVSLNYSLVTNHINERADEAVVLAQKMQDLADKLTEAYSMYSEADDLARRLFGEGLQLGTTMKPGLGVLALGATAIGSTIAGSIKEGKFNPIYAITGTSKMHEGMLSALGSAIVNGDQDRSERALKGLEESNEVNQAAGILAEHTSKIRDVLFGNKLTVSQIHPKKGIGETRSIEDTLTNVHDMRLNDVPYGSIAIQKYRREDGSTAWMVTIPGTDGKFDSPFDWLTNMELMSDKHRATADSVRMVDEAMRQAGIQPGDPVAMVGHSQGGIVAATMASDFADKYNIKHVVTAGSPIANHSIKDGITVTSVEIEDELVSALDGAPNPSNPDWVTVSGTSPPMGSDKGTVVEGSGNRKFLTHGMEYMKAAYRNAQEQGGPALYDHEQRFKQTINGTLEETTYWRGKISHGAQGSD</sequence>
<dbReference type="RefSeq" id="WP_094662772.1">
    <property type="nucleotide sequence ID" value="NZ_MWWV01000004.1"/>
</dbReference>
<dbReference type="SUPFAM" id="SSF53474">
    <property type="entry name" value="alpha/beta-Hydrolases"/>
    <property type="match status" value="1"/>
</dbReference>
<evidence type="ECO:0000313" key="2">
    <source>
        <dbReference type="EMBL" id="OZG58360.1"/>
    </source>
</evidence>
<keyword evidence="3" id="KW-1185">Reference proteome</keyword>
<organism evidence="2 3">
    <name type="scientific">Bifidobacterium tissieri</name>
    <dbReference type="NCBI Taxonomy" id="1630162"/>
    <lineage>
        <taxon>Bacteria</taxon>
        <taxon>Bacillati</taxon>
        <taxon>Actinomycetota</taxon>
        <taxon>Actinomycetes</taxon>
        <taxon>Bifidobacteriales</taxon>
        <taxon>Bifidobacteriaceae</taxon>
        <taxon>Bifidobacterium</taxon>
    </lineage>
</organism>
<proteinExistence type="predicted"/>